<dbReference type="PANTHER" id="PTHR24304:SF2">
    <property type="entry name" value="24-HYDROXYCHOLESTEROL 7-ALPHA-HYDROXYLASE"/>
    <property type="match status" value="1"/>
</dbReference>
<dbReference type="AlphaFoldDB" id="A0A9P4H6R5"/>
<keyword evidence="6" id="KW-0472">Membrane</keyword>
<keyword evidence="3" id="KW-0349">Heme</keyword>
<reference evidence="7" key="1">
    <citation type="journal article" date="2020" name="Stud. Mycol.">
        <title>101 Dothideomycetes genomes: a test case for predicting lifestyles and emergence of pathogens.</title>
        <authorList>
            <person name="Haridas S."/>
            <person name="Albert R."/>
            <person name="Binder M."/>
            <person name="Bloem J."/>
            <person name="Labutti K."/>
            <person name="Salamov A."/>
            <person name="Andreopoulos B."/>
            <person name="Baker S."/>
            <person name="Barry K."/>
            <person name="Bills G."/>
            <person name="Bluhm B."/>
            <person name="Cannon C."/>
            <person name="Castanera R."/>
            <person name="Culley D."/>
            <person name="Daum C."/>
            <person name="Ezra D."/>
            <person name="Gonzalez J."/>
            <person name="Henrissat B."/>
            <person name="Kuo A."/>
            <person name="Liang C."/>
            <person name="Lipzen A."/>
            <person name="Lutzoni F."/>
            <person name="Magnuson J."/>
            <person name="Mondo S."/>
            <person name="Nolan M."/>
            <person name="Ohm R."/>
            <person name="Pangilinan J."/>
            <person name="Park H.-J."/>
            <person name="Ramirez L."/>
            <person name="Alfaro M."/>
            <person name="Sun H."/>
            <person name="Tritt A."/>
            <person name="Yoshinaga Y."/>
            <person name="Zwiers L.-H."/>
            <person name="Turgeon B."/>
            <person name="Goodwin S."/>
            <person name="Spatafora J."/>
            <person name="Crous P."/>
            <person name="Grigoriev I."/>
        </authorList>
    </citation>
    <scope>NUCLEOTIDE SEQUENCE</scope>
    <source>
        <strain evidence="7">CBS 110217</strain>
    </source>
</reference>
<dbReference type="InterPro" id="IPR002403">
    <property type="entry name" value="Cyt_P450_E_grp-IV"/>
</dbReference>
<keyword evidence="6" id="KW-0812">Transmembrane</keyword>
<comment type="caution">
    <text evidence="7">The sequence shown here is derived from an EMBL/GenBank/DDBJ whole genome shotgun (WGS) entry which is preliminary data.</text>
</comment>
<accession>A0A9P4H6R5</accession>
<dbReference type="InterPro" id="IPR036396">
    <property type="entry name" value="Cyt_P450_sf"/>
</dbReference>
<organism evidence="7 8">
    <name type="scientific">Setomelanomma holmii</name>
    <dbReference type="NCBI Taxonomy" id="210430"/>
    <lineage>
        <taxon>Eukaryota</taxon>
        <taxon>Fungi</taxon>
        <taxon>Dikarya</taxon>
        <taxon>Ascomycota</taxon>
        <taxon>Pezizomycotina</taxon>
        <taxon>Dothideomycetes</taxon>
        <taxon>Pleosporomycetidae</taxon>
        <taxon>Pleosporales</taxon>
        <taxon>Pleosporineae</taxon>
        <taxon>Phaeosphaeriaceae</taxon>
        <taxon>Setomelanomma</taxon>
    </lineage>
</organism>
<dbReference type="EMBL" id="ML978203">
    <property type="protein sequence ID" value="KAF2029216.1"/>
    <property type="molecule type" value="Genomic_DNA"/>
</dbReference>
<evidence type="ECO:0000256" key="5">
    <source>
        <dbReference type="ARBA" id="ARBA00023004"/>
    </source>
</evidence>
<comment type="similarity">
    <text evidence="2">Belongs to the cytochrome P450 family.</text>
</comment>
<dbReference type="PRINTS" id="PR00465">
    <property type="entry name" value="EP450IV"/>
</dbReference>
<evidence type="ECO:0000256" key="6">
    <source>
        <dbReference type="SAM" id="Phobius"/>
    </source>
</evidence>
<evidence type="ECO:0000256" key="4">
    <source>
        <dbReference type="ARBA" id="ARBA00022723"/>
    </source>
</evidence>
<evidence type="ECO:0000313" key="7">
    <source>
        <dbReference type="EMBL" id="KAF2029216.1"/>
    </source>
</evidence>
<evidence type="ECO:0000256" key="1">
    <source>
        <dbReference type="ARBA" id="ARBA00001971"/>
    </source>
</evidence>
<dbReference type="GO" id="GO:0016705">
    <property type="term" value="F:oxidoreductase activity, acting on paired donors, with incorporation or reduction of molecular oxygen"/>
    <property type="evidence" value="ECO:0007669"/>
    <property type="project" value="InterPro"/>
</dbReference>
<dbReference type="PANTHER" id="PTHR24304">
    <property type="entry name" value="CYTOCHROME P450 FAMILY 7"/>
    <property type="match status" value="1"/>
</dbReference>
<dbReference type="GO" id="GO:0008395">
    <property type="term" value="F:steroid hydroxylase activity"/>
    <property type="evidence" value="ECO:0007669"/>
    <property type="project" value="TreeGrafter"/>
</dbReference>
<protein>
    <submittedName>
        <fullName evidence="7">Cytochrome-like protein P450</fullName>
    </submittedName>
</protein>
<keyword evidence="5" id="KW-0408">Iron</keyword>
<gene>
    <name evidence="7" type="ORF">EK21DRAFT_68075</name>
</gene>
<keyword evidence="8" id="KW-1185">Reference proteome</keyword>
<dbReference type="GO" id="GO:0005506">
    <property type="term" value="F:iron ion binding"/>
    <property type="evidence" value="ECO:0007669"/>
    <property type="project" value="InterPro"/>
</dbReference>
<proteinExistence type="inferred from homology"/>
<keyword evidence="4" id="KW-0479">Metal-binding</keyword>
<evidence type="ECO:0000256" key="3">
    <source>
        <dbReference type="ARBA" id="ARBA00022617"/>
    </source>
</evidence>
<comment type="cofactor">
    <cofactor evidence="1">
        <name>heme</name>
        <dbReference type="ChEBI" id="CHEBI:30413"/>
    </cofactor>
</comment>
<dbReference type="SUPFAM" id="SSF48264">
    <property type="entry name" value="Cytochrome P450"/>
    <property type="match status" value="1"/>
</dbReference>
<feature type="transmembrane region" description="Helical" evidence="6">
    <location>
        <begin position="6"/>
        <end position="28"/>
    </location>
</feature>
<dbReference type="GO" id="GO:0020037">
    <property type="term" value="F:heme binding"/>
    <property type="evidence" value="ECO:0007669"/>
    <property type="project" value="InterPro"/>
</dbReference>
<dbReference type="Gene3D" id="1.10.630.10">
    <property type="entry name" value="Cytochrome P450"/>
    <property type="match status" value="1"/>
</dbReference>
<evidence type="ECO:0000313" key="8">
    <source>
        <dbReference type="Proteomes" id="UP000799777"/>
    </source>
</evidence>
<sequence>MSQTILLGLIILIVSPFLTLYLTTSLFYRRARSTAPRKSPPTVPYYVPGVFHAFSLATTGPQEYLAKLLKEYGEFAPFFVRAGPQPFLIIRDPVHIKQILATPEPDSPAVSHLELLDKLYGSPKKAVDKYAGKDVSETSKALMKRAYVDLAQEHLTGAPLIPLIETYTSILSDSMNEKMFQLGTWTQVEDSRSFLRQVLTRCITESLFGKDLFKQCPGFIKDYWTYAEGIEAFIPGLPRYWEPSAVSHVRDRLLQGIEEWLKANHSGSDFARIGDEDPVWDRLKGSKFVQERDETIAKADGMDLQTRAAEMLSIMHEVNSTLVSSAFWTLVEVLRRPQLAKGLTASIIWYGPSQDATYNVRDLTDLPLIDSLLAETTRLRSRSIVVRTMREDLELDGHWLAPTGIPAVLLSHDAASNTQAWAEARTRAVDRPLNEYWAERFLTPHRSTTKANQRGQRNDLGAMSFSMEGLETLNIGYGQRRLLGLDYIRAMHAATLAVLFNEFELQLCDPELLDQVLPPLRDLAYGTLKPLEQIEVRIRKRKLT</sequence>
<dbReference type="InterPro" id="IPR050529">
    <property type="entry name" value="CYP450_sterol_14alpha_dmase"/>
</dbReference>
<dbReference type="Pfam" id="PF00067">
    <property type="entry name" value="p450"/>
    <property type="match status" value="1"/>
</dbReference>
<dbReference type="Proteomes" id="UP000799777">
    <property type="component" value="Unassembled WGS sequence"/>
</dbReference>
<dbReference type="InterPro" id="IPR001128">
    <property type="entry name" value="Cyt_P450"/>
</dbReference>
<dbReference type="OrthoDB" id="3366823at2759"/>
<name>A0A9P4H6R5_9PLEO</name>
<evidence type="ECO:0000256" key="2">
    <source>
        <dbReference type="ARBA" id="ARBA00010617"/>
    </source>
</evidence>
<keyword evidence="6" id="KW-1133">Transmembrane helix</keyword>